<dbReference type="SUPFAM" id="SSF161098">
    <property type="entry name" value="MetI-like"/>
    <property type="match status" value="2"/>
</dbReference>
<feature type="transmembrane region" description="Helical" evidence="8">
    <location>
        <begin position="177"/>
        <end position="200"/>
    </location>
</feature>
<dbReference type="PANTHER" id="PTHR43357">
    <property type="entry name" value="INNER MEMBRANE ABC TRANSPORTER PERMEASE PROTEIN YDCV"/>
    <property type="match status" value="1"/>
</dbReference>
<evidence type="ECO:0000256" key="7">
    <source>
        <dbReference type="ARBA" id="ARBA00023136"/>
    </source>
</evidence>
<feature type="transmembrane region" description="Helical" evidence="8">
    <location>
        <begin position="466"/>
        <end position="493"/>
    </location>
</feature>
<feature type="domain" description="ABC transmembrane type-1" evidence="9">
    <location>
        <begin position="339"/>
        <end position="537"/>
    </location>
</feature>
<dbReference type="InterPro" id="IPR000515">
    <property type="entry name" value="MetI-like"/>
</dbReference>
<evidence type="ECO:0000256" key="1">
    <source>
        <dbReference type="ARBA" id="ARBA00004429"/>
    </source>
</evidence>
<accession>A0ABU2AXX4</accession>
<feature type="transmembrane region" description="Helical" evidence="8">
    <location>
        <begin position="516"/>
        <end position="536"/>
    </location>
</feature>
<dbReference type="EMBL" id="JAVDYJ010000001">
    <property type="protein sequence ID" value="MDR7346210.1"/>
    <property type="molecule type" value="Genomic_DNA"/>
</dbReference>
<dbReference type="CDD" id="cd06261">
    <property type="entry name" value="TM_PBP2"/>
    <property type="match status" value="2"/>
</dbReference>
<evidence type="ECO:0000313" key="11">
    <source>
        <dbReference type="Proteomes" id="UP001183794"/>
    </source>
</evidence>
<comment type="subcellular location">
    <subcellularLocation>
        <location evidence="1">Cell inner membrane</location>
        <topology evidence="1">Multi-pass membrane protein</topology>
    </subcellularLocation>
    <subcellularLocation>
        <location evidence="8">Cell membrane</location>
        <topology evidence="8">Multi-pass membrane protein</topology>
    </subcellularLocation>
</comment>
<evidence type="ECO:0000256" key="3">
    <source>
        <dbReference type="ARBA" id="ARBA00022475"/>
    </source>
</evidence>
<dbReference type="InterPro" id="IPR035906">
    <property type="entry name" value="MetI-like_sf"/>
</dbReference>
<evidence type="ECO:0000256" key="4">
    <source>
        <dbReference type="ARBA" id="ARBA00022519"/>
    </source>
</evidence>
<keyword evidence="6 8" id="KW-1133">Transmembrane helix</keyword>
<dbReference type="PANTHER" id="PTHR43357:SF4">
    <property type="entry name" value="INNER MEMBRANE ABC TRANSPORTER PERMEASE PROTEIN YDCV"/>
    <property type="match status" value="1"/>
</dbReference>
<evidence type="ECO:0000256" key="6">
    <source>
        <dbReference type="ARBA" id="ARBA00022989"/>
    </source>
</evidence>
<dbReference type="Proteomes" id="UP001183794">
    <property type="component" value="Unassembled WGS sequence"/>
</dbReference>
<evidence type="ECO:0000313" key="10">
    <source>
        <dbReference type="EMBL" id="MDR7346210.1"/>
    </source>
</evidence>
<feature type="domain" description="ABC transmembrane type-1" evidence="9">
    <location>
        <begin position="59"/>
        <end position="254"/>
    </location>
</feature>
<evidence type="ECO:0000256" key="5">
    <source>
        <dbReference type="ARBA" id="ARBA00022692"/>
    </source>
</evidence>
<keyword evidence="4" id="KW-0997">Cell inner membrane</keyword>
<feature type="transmembrane region" description="Helical" evidence="8">
    <location>
        <begin position="280"/>
        <end position="299"/>
    </location>
</feature>
<reference evidence="10 11" key="1">
    <citation type="submission" date="2023-07" db="EMBL/GenBank/DDBJ databases">
        <title>Sequencing the genomes of 1000 actinobacteria strains.</title>
        <authorList>
            <person name="Klenk H.-P."/>
        </authorList>
    </citation>
    <scope>NUCLEOTIDE SEQUENCE [LARGE SCALE GENOMIC DNA]</scope>
    <source>
        <strain evidence="10 11">DSM 22966</strain>
    </source>
</reference>
<feature type="transmembrane region" description="Helical" evidence="8">
    <location>
        <begin position="415"/>
        <end position="434"/>
    </location>
</feature>
<feature type="transmembrane region" description="Helical" evidence="8">
    <location>
        <begin position="349"/>
        <end position="368"/>
    </location>
</feature>
<keyword evidence="7 8" id="KW-0472">Membrane</keyword>
<keyword evidence="11" id="KW-1185">Reference proteome</keyword>
<feature type="transmembrane region" description="Helical" evidence="8">
    <location>
        <begin position="380"/>
        <end position="403"/>
    </location>
</feature>
<evidence type="ECO:0000259" key="9">
    <source>
        <dbReference type="PROSITE" id="PS50928"/>
    </source>
</evidence>
<protein>
    <submittedName>
        <fullName evidence="10">Thiamine transport system permease protein</fullName>
    </submittedName>
</protein>
<evidence type="ECO:0000256" key="8">
    <source>
        <dbReference type="RuleBase" id="RU363032"/>
    </source>
</evidence>
<organism evidence="10 11">
    <name type="scientific">Enteractinococcus fodinae</name>
    <dbReference type="NCBI Taxonomy" id="684663"/>
    <lineage>
        <taxon>Bacteria</taxon>
        <taxon>Bacillati</taxon>
        <taxon>Actinomycetota</taxon>
        <taxon>Actinomycetes</taxon>
        <taxon>Micrococcales</taxon>
        <taxon>Micrococcaceae</taxon>
    </lineage>
</organism>
<keyword evidence="2 8" id="KW-0813">Transport</keyword>
<keyword evidence="3" id="KW-1003">Cell membrane</keyword>
<proteinExistence type="inferred from homology"/>
<comment type="similarity">
    <text evidence="8">Belongs to the binding-protein-dependent transport system permease family.</text>
</comment>
<dbReference type="Gene3D" id="1.10.3720.10">
    <property type="entry name" value="MetI-like"/>
    <property type="match status" value="2"/>
</dbReference>
<name>A0ABU2AXX4_9MICC</name>
<feature type="transmembrane region" description="Helical" evidence="8">
    <location>
        <begin position="63"/>
        <end position="85"/>
    </location>
</feature>
<gene>
    <name evidence="10" type="ORF">J2S62_000467</name>
</gene>
<sequence>MMTRLGWGAAVALILTFLTIFFAWPVGAMLLRGITDDAGALDLSRFGEVLTTGRTWDIAGHTLVMALGGTIGSALFGIPAAYILYRTDFPGRTILRSITLVPFVLPTVVVGVAFRALLGPNGPLGFLGLDQTTWAVIAAMVFFNISLIARQVGGLWQMLDPRTVEAARSLGASRARAFCTITLPALTPAIGASAGLVFLYCSTAYSLVRTLGTPGVGTLETEVFRQTQTFLDLRTAAVFSALQVVFVLASVWLTQRLAHHTTTALRLQQPHRQNITRADWLPLSVTMFAVVVIILWPMFSLVERSLADGDGGYGLHNYRLLVTSPGTGFAGGATAAQALEHSLKIALDATMICLVVSILIALVLTRRVKSRLLSRAQQWLDVFIMLPMGVSSVTIGFGFLVSIHAWDPGLGQSGVFVPLAQAVVALPLVVRSLIPILTAVDPRQRHAAAVLGASPARVFRTIDGPYLLRAVGLAAGLSFSVSLGEFGATSFLASPDYQTLPVYIVRLLSRPGADNFGMALAAAVVLGVVAAIALLLGERIRPRTIRSTS</sequence>
<keyword evidence="5 8" id="KW-0812">Transmembrane</keyword>
<dbReference type="Pfam" id="PF00528">
    <property type="entry name" value="BPD_transp_1"/>
    <property type="match status" value="2"/>
</dbReference>
<feature type="transmembrane region" description="Helical" evidence="8">
    <location>
        <begin position="236"/>
        <end position="259"/>
    </location>
</feature>
<dbReference type="PROSITE" id="PS50928">
    <property type="entry name" value="ABC_TM1"/>
    <property type="match status" value="2"/>
</dbReference>
<feature type="transmembrane region" description="Helical" evidence="8">
    <location>
        <begin position="134"/>
        <end position="156"/>
    </location>
</feature>
<evidence type="ECO:0000256" key="2">
    <source>
        <dbReference type="ARBA" id="ARBA00022448"/>
    </source>
</evidence>
<comment type="caution">
    <text evidence="10">The sequence shown here is derived from an EMBL/GenBank/DDBJ whole genome shotgun (WGS) entry which is preliminary data.</text>
</comment>
<feature type="transmembrane region" description="Helical" evidence="8">
    <location>
        <begin position="97"/>
        <end position="114"/>
    </location>
</feature>